<reference evidence="11" key="1">
    <citation type="journal article" date="2019" name="Int. J. Syst. Evol. Microbiol.">
        <title>The Global Catalogue of Microorganisms (GCM) 10K type strain sequencing project: providing services to taxonomists for standard genome sequencing and annotation.</title>
        <authorList>
            <consortium name="The Broad Institute Genomics Platform"/>
            <consortium name="The Broad Institute Genome Sequencing Center for Infectious Disease"/>
            <person name="Wu L."/>
            <person name="Ma J."/>
        </authorList>
    </citation>
    <scope>NUCLEOTIDE SEQUENCE [LARGE SCALE GENOMIC DNA]</scope>
    <source>
        <strain evidence="11">CCUG 49018</strain>
    </source>
</reference>
<dbReference type="InterPro" id="IPR000415">
    <property type="entry name" value="Nitroreductase-like"/>
</dbReference>
<protein>
    <recommendedName>
        <fullName evidence="8">Putative NAD(P)H nitroreductase</fullName>
        <ecNumber evidence="8">1.-.-.-</ecNumber>
    </recommendedName>
</protein>
<evidence type="ECO:0000256" key="3">
    <source>
        <dbReference type="ARBA" id="ARBA00022630"/>
    </source>
</evidence>
<dbReference type="Gene3D" id="3.40.109.10">
    <property type="entry name" value="NADH Oxidase"/>
    <property type="match status" value="1"/>
</dbReference>
<dbReference type="PIRSF" id="PIRSF000232">
    <property type="entry name" value="YdjA"/>
    <property type="match status" value="1"/>
</dbReference>
<evidence type="ECO:0000259" key="9">
    <source>
        <dbReference type="Pfam" id="PF00881"/>
    </source>
</evidence>
<evidence type="ECO:0000256" key="6">
    <source>
        <dbReference type="ARBA" id="ARBA00023002"/>
    </source>
</evidence>
<dbReference type="CDD" id="cd02135">
    <property type="entry name" value="YdjA-like"/>
    <property type="match status" value="1"/>
</dbReference>
<keyword evidence="7 8" id="KW-0520">NAD</keyword>
<feature type="domain" description="Nitroreductase" evidence="9">
    <location>
        <begin position="29"/>
        <end position="185"/>
    </location>
</feature>
<dbReference type="InterPro" id="IPR029479">
    <property type="entry name" value="Nitroreductase"/>
</dbReference>
<comment type="cofactor">
    <cofactor evidence="1 8">
        <name>FMN</name>
        <dbReference type="ChEBI" id="CHEBI:58210"/>
    </cofactor>
</comment>
<dbReference type="PANTHER" id="PTHR43821">
    <property type="entry name" value="NAD(P)H NITROREDUCTASE YDJA-RELATED"/>
    <property type="match status" value="1"/>
</dbReference>
<evidence type="ECO:0000256" key="8">
    <source>
        <dbReference type="PIRNR" id="PIRNR000232"/>
    </source>
</evidence>
<evidence type="ECO:0000256" key="5">
    <source>
        <dbReference type="ARBA" id="ARBA00022857"/>
    </source>
</evidence>
<dbReference type="Pfam" id="PF00881">
    <property type="entry name" value="Nitroreductase"/>
    <property type="match status" value="1"/>
</dbReference>
<dbReference type="EC" id="1.-.-.-" evidence="8"/>
<dbReference type="RefSeq" id="WP_013676054.1">
    <property type="nucleotide sequence ID" value="NZ_BAABKS010000001.1"/>
</dbReference>
<keyword evidence="5 8" id="KW-0521">NADP</keyword>
<dbReference type="InterPro" id="IPR052530">
    <property type="entry name" value="NAD(P)H_nitroreductase"/>
</dbReference>
<evidence type="ECO:0000256" key="4">
    <source>
        <dbReference type="ARBA" id="ARBA00022643"/>
    </source>
</evidence>
<keyword evidence="11" id="KW-1185">Reference proteome</keyword>
<name>A0ABW3VDD9_9PSEU</name>
<organism evidence="10 11">
    <name type="scientific">Pseudonocardia benzenivorans</name>
    <dbReference type="NCBI Taxonomy" id="228005"/>
    <lineage>
        <taxon>Bacteria</taxon>
        <taxon>Bacillati</taxon>
        <taxon>Actinomycetota</taxon>
        <taxon>Actinomycetes</taxon>
        <taxon>Pseudonocardiales</taxon>
        <taxon>Pseudonocardiaceae</taxon>
        <taxon>Pseudonocardia</taxon>
    </lineage>
</organism>
<comment type="similarity">
    <text evidence="2 8">Belongs to the nitroreductase family.</text>
</comment>
<evidence type="ECO:0000313" key="10">
    <source>
        <dbReference type="EMBL" id="MFD1233307.1"/>
    </source>
</evidence>
<sequence length="205" mass="22013">MTRADIRESRAAGPRATLARDASDVLAALRERRSCPGLTLPGPDHDELRAMLEAAVSAPDHGRLRPWRFIVVDAAARTALGDALADAHAERDPAATPEELDRVRAKAHRAPTIVVVVAAPQPHPKVPAWEQRASAVCVAHGVVLAADALGYGAIWRTGWFGEAPKVRAHLGLAAHEDVTGWIYLGTPVRQQAPRTPTEPAITWLT</sequence>
<keyword evidence="6 8" id="KW-0560">Oxidoreductase</keyword>
<accession>A0ABW3VDD9</accession>
<proteinExistence type="inferred from homology"/>
<evidence type="ECO:0000256" key="7">
    <source>
        <dbReference type="ARBA" id="ARBA00023027"/>
    </source>
</evidence>
<keyword evidence="4 8" id="KW-0288">FMN</keyword>
<evidence type="ECO:0000313" key="11">
    <source>
        <dbReference type="Proteomes" id="UP001597182"/>
    </source>
</evidence>
<dbReference type="EMBL" id="JBHTMB010000057">
    <property type="protein sequence ID" value="MFD1233307.1"/>
    <property type="molecule type" value="Genomic_DNA"/>
</dbReference>
<dbReference type="SUPFAM" id="SSF55469">
    <property type="entry name" value="FMN-dependent nitroreductase-like"/>
    <property type="match status" value="1"/>
</dbReference>
<dbReference type="PANTHER" id="PTHR43821:SF1">
    <property type="entry name" value="NAD(P)H NITROREDUCTASE YDJA-RELATED"/>
    <property type="match status" value="1"/>
</dbReference>
<gene>
    <name evidence="10" type="ORF">ACFQ34_08445</name>
</gene>
<keyword evidence="3 8" id="KW-0285">Flavoprotein</keyword>
<evidence type="ECO:0000256" key="1">
    <source>
        <dbReference type="ARBA" id="ARBA00001917"/>
    </source>
</evidence>
<dbReference type="InterPro" id="IPR026021">
    <property type="entry name" value="YdjA-like"/>
</dbReference>
<dbReference type="Proteomes" id="UP001597182">
    <property type="component" value="Unassembled WGS sequence"/>
</dbReference>
<evidence type="ECO:0000256" key="2">
    <source>
        <dbReference type="ARBA" id="ARBA00007118"/>
    </source>
</evidence>
<comment type="caution">
    <text evidence="10">The sequence shown here is derived from an EMBL/GenBank/DDBJ whole genome shotgun (WGS) entry which is preliminary data.</text>
</comment>